<dbReference type="SUPFAM" id="SSF50978">
    <property type="entry name" value="WD40 repeat-like"/>
    <property type="match status" value="2"/>
</dbReference>
<evidence type="ECO:0000256" key="8">
    <source>
        <dbReference type="ARBA" id="ARBA00022694"/>
    </source>
</evidence>
<evidence type="ECO:0000313" key="15">
    <source>
        <dbReference type="Proteomes" id="UP000054845"/>
    </source>
</evidence>
<evidence type="ECO:0000256" key="9">
    <source>
        <dbReference type="ARBA" id="ARBA00022737"/>
    </source>
</evidence>
<feature type="region of interest" description="Disordered" evidence="12">
    <location>
        <begin position="1"/>
        <end position="23"/>
    </location>
</feature>
<dbReference type="AlphaFoldDB" id="A0A0N7LAX5"/>
<keyword evidence="7 11" id="KW-0853">WD repeat</keyword>
<dbReference type="STRING" id="401625.A0A0N7LAX5"/>
<evidence type="ECO:0000256" key="12">
    <source>
        <dbReference type="SAM" id="MobiDB-lite"/>
    </source>
</evidence>
<reference evidence="14 15" key="1">
    <citation type="submission" date="2014-09" db="EMBL/GenBank/DDBJ databases">
        <authorList>
            <person name="Magalhaes I.L.F."/>
            <person name="Oliveira U."/>
            <person name="Santos F.R."/>
            <person name="Vidigal T.H.D.A."/>
            <person name="Brescovit A.D."/>
            <person name="Santos A.J."/>
        </authorList>
    </citation>
    <scope>NUCLEOTIDE SEQUENCE [LARGE SCALE GENOMIC DNA]</scope>
</reference>
<evidence type="ECO:0000256" key="10">
    <source>
        <dbReference type="ARBA" id="ARBA00023242"/>
    </source>
</evidence>
<dbReference type="InterPro" id="IPR001680">
    <property type="entry name" value="WD40_rpt"/>
</dbReference>
<dbReference type="GO" id="GO:0033588">
    <property type="term" value="C:elongator holoenzyme complex"/>
    <property type="evidence" value="ECO:0007669"/>
    <property type="project" value="InterPro"/>
</dbReference>
<keyword evidence="10" id="KW-0539">Nucleus</keyword>
<comment type="subcellular location">
    <subcellularLocation>
        <location evidence="2">Cytoplasm</location>
    </subcellularLocation>
    <subcellularLocation>
        <location evidence="1">Nucleus</location>
    </subcellularLocation>
</comment>
<evidence type="ECO:0000256" key="5">
    <source>
        <dbReference type="ARBA" id="ARBA00020267"/>
    </source>
</evidence>
<dbReference type="Gene3D" id="3.40.50.620">
    <property type="entry name" value="HUPs"/>
    <property type="match status" value="1"/>
</dbReference>
<proteinExistence type="inferred from homology"/>
<evidence type="ECO:0000256" key="6">
    <source>
        <dbReference type="ARBA" id="ARBA00022490"/>
    </source>
</evidence>
<dbReference type="PANTHER" id="PTHR44111:SF1">
    <property type="entry name" value="ELONGATOR COMPLEX PROTEIN 2"/>
    <property type="match status" value="1"/>
</dbReference>
<dbReference type="SMART" id="SM00320">
    <property type="entry name" value="WD40"/>
    <property type="match status" value="9"/>
</dbReference>
<evidence type="ECO:0000256" key="7">
    <source>
        <dbReference type="ARBA" id="ARBA00022574"/>
    </source>
</evidence>
<dbReference type="Gene3D" id="2.130.10.10">
    <property type="entry name" value="YVTN repeat-like/Quinoprotein amine dehydrogenase"/>
    <property type="match status" value="4"/>
</dbReference>
<keyword evidence="9" id="KW-0677">Repeat</keyword>
<dbReference type="SUPFAM" id="SSF52374">
    <property type="entry name" value="Nucleotidylyl transferase"/>
    <property type="match status" value="1"/>
</dbReference>
<dbReference type="GO" id="GO:0002098">
    <property type="term" value="P:tRNA wobble uridine modification"/>
    <property type="evidence" value="ECO:0007669"/>
    <property type="project" value="InterPro"/>
</dbReference>
<keyword evidence="8" id="KW-0819">tRNA processing</keyword>
<dbReference type="InterPro" id="IPR014729">
    <property type="entry name" value="Rossmann-like_a/b/a_fold"/>
</dbReference>
<dbReference type="Proteomes" id="UP000054845">
    <property type="component" value="Unassembled WGS sequence"/>
</dbReference>
<evidence type="ECO:0000313" key="14">
    <source>
        <dbReference type="EMBL" id="CEH17802.1"/>
    </source>
</evidence>
<keyword evidence="15" id="KW-1185">Reference proteome</keyword>
<dbReference type="InterPro" id="IPR015943">
    <property type="entry name" value="WD40/YVTN_repeat-like_dom_sf"/>
</dbReference>
<dbReference type="UniPathway" id="UPA00988"/>
<protein>
    <recommendedName>
        <fullName evidence="5">Elongator complex protein 2</fullName>
    </recommendedName>
</protein>
<evidence type="ECO:0000256" key="4">
    <source>
        <dbReference type="ARBA" id="ARBA00005881"/>
    </source>
</evidence>
<evidence type="ECO:0000256" key="1">
    <source>
        <dbReference type="ARBA" id="ARBA00004123"/>
    </source>
</evidence>
<comment type="similarity">
    <text evidence="4">Belongs to the WD repeat ELP2 family.</text>
</comment>
<organism evidence="14 15">
    <name type="scientific">Ceraceosorus bombacis</name>
    <dbReference type="NCBI Taxonomy" id="401625"/>
    <lineage>
        <taxon>Eukaryota</taxon>
        <taxon>Fungi</taxon>
        <taxon>Dikarya</taxon>
        <taxon>Basidiomycota</taxon>
        <taxon>Ustilaginomycotina</taxon>
        <taxon>Exobasidiomycetes</taxon>
        <taxon>Ceraceosorales</taxon>
        <taxon>Ceraceosoraceae</taxon>
        <taxon>Ceraceosorus</taxon>
    </lineage>
</organism>
<dbReference type="PROSITE" id="PS50082">
    <property type="entry name" value="WD_REPEATS_2"/>
    <property type="match status" value="1"/>
</dbReference>
<comment type="pathway">
    <text evidence="3">tRNA modification; 5-methoxycarbonylmethyl-2-thiouridine-tRNA biosynthesis.</text>
</comment>
<dbReference type="Pfam" id="PF00400">
    <property type="entry name" value="WD40"/>
    <property type="match status" value="4"/>
</dbReference>
<sequence>MQPAVDATASRSKSAAEAVSQPTTADRLQSEDIYISSSVQRLSHVADCTTLYLDDAKGEQTALPVLAFASDRRVAICYPTPNALSTHTLLQRLPSPISVLKFAHNPAHQAAPLLLAGLTDGHVFIWQAWRSRYGDEKLCRLSDQEQLVPAHARAVKWSCVAQAKSHSPIKALAVDRPAQGTFSIGSAAREKAKAKSVGVVLVTGHADSSLRSFVPLCDLSGHTDWVRSLDFVQPRQASKTLLLASGAQDCSVRLWRLSSAEDAAASSSEAVAEKREAAPQQLDAFDQLASKLESNFSAQPKRSRDLVTASQSFALGEERWRARLDALLAAHEGWVTSVRWASSAPVHAGARAQTSTEREAGAYAALLSSSADNSAIHWGPASALASAVDQPLARFEASERRGESEEDQSRYVVRKEEETNASAWRNVFAPAGHWQRINAAKWEPQGKYFATAGDDRTTRIHARVRIARSAQKSRSAWHEIGRPQTHGHAIHALAWLDRFALASAAEEKVVRVFESTMGFVQSIVKLGCAHGAKRSSSAVLLVRLGDVNKVDVSRLKEAIEKVAQLATTLQKGRLIILLNSPSFEGLAEGRPIKASFEKVESLLKGVYALAWAVAVQKERLDAQIDVLFAEDVQVQRSSRMALSLCQTETLHVLDDRPAPQRDDLSLDLSLDFAEHIERIPAPAQQGDEEKGEQCGEALRTFPQYRNVAMGGTFDHLHVGHKILLSIAALLSRDRLIVGITGDSMLSKKANAELLEDIVERVERVNEFLKRFRYGQAPLERFVRELKDVAGPAGTERDLQAVLTTDETISGGDFIDKIRRERGLCEVQREVIGVIGAQGQTDVKGDAKELAASKIGSTAIRAWLAKQRDQDATLASSGETSSDEEEEEFLRCCSATEQDRPVGASVPPLGLSNRALRSVEEDILEPASASGQDIGKARTSLSYAFTHPPTEEELHATTLWPEVHKLYGHELELLQMDCVEMDGTRWIASSAQAKSVKDATVRIHRYFASEAQGQPSNWQEVHRLEGHSLGVTAIAFSPSSSSSSTDQHARYLLTASRDRTWRLYAREMVEQKATWKFVAESGKAHTRIIYGVSWAPQALQHRAAPILLFATASRDKTVKIWSLSMQTASAVELLQTFKLAHACTSVAFHASLMLAVGCENGDVVLLGPLEAENGHEKREKDALGTGRQWEVKGTLWEHHADAVTQLAWRPCDEPLRHTLLSAADDAVVRLSLVCVE</sequence>
<accession>A0A0N7LAX5</accession>
<dbReference type="InterPro" id="IPR004821">
    <property type="entry name" value="Cyt_trans-like"/>
</dbReference>
<evidence type="ECO:0000256" key="3">
    <source>
        <dbReference type="ARBA" id="ARBA00005043"/>
    </source>
</evidence>
<dbReference type="GO" id="GO:0005634">
    <property type="term" value="C:nucleus"/>
    <property type="evidence" value="ECO:0007669"/>
    <property type="project" value="UniProtKB-SubCell"/>
</dbReference>
<dbReference type="GO" id="GO:0005737">
    <property type="term" value="C:cytoplasm"/>
    <property type="evidence" value="ECO:0007669"/>
    <property type="project" value="UniProtKB-SubCell"/>
</dbReference>
<evidence type="ECO:0000256" key="11">
    <source>
        <dbReference type="PROSITE-ProRule" id="PRU00221"/>
    </source>
</evidence>
<dbReference type="InterPro" id="IPR036322">
    <property type="entry name" value="WD40_repeat_dom_sf"/>
</dbReference>
<dbReference type="EMBL" id="CCYA01000265">
    <property type="protein sequence ID" value="CEH17802.1"/>
    <property type="molecule type" value="Genomic_DNA"/>
</dbReference>
<feature type="domain" description="Cytidyltransferase-like" evidence="13">
    <location>
        <begin position="709"/>
        <end position="860"/>
    </location>
</feature>
<evidence type="ECO:0000256" key="2">
    <source>
        <dbReference type="ARBA" id="ARBA00004496"/>
    </source>
</evidence>
<dbReference type="PANTHER" id="PTHR44111">
    <property type="entry name" value="ELONGATOR COMPLEX PROTEIN 2"/>
    <property type="match status" value="1"/>
</dbReference>
<name>A0A0N7LAX5_9BASI</name>
<dbReference type="InterPro" id="IPR037289">
    <property type="entry name" value="Elp2"/>
</dbReference>
<dbReference type="Pfam" id="PF01467">
    <property type="entry name" value="CTP_transf_like"/>
    <property type="match status" value="1"/>
</dbReference>
<dbReference type="GO" id="GO:0003824">
    <property type="term" value="F:catalytic activity"/>
    <property type="evidence" value="ECO:0007669"/>
    <property type="project" value="InterPro"/>
</dbReference>
<keyword evidence="6" id="KW-0963">Cytoplasm</keyword>
<feature type="repeat" description="WD" evidence="11">
    <location>
        <begin position="219"/>
        <end position="265"/>
    </location>
</feature>
<dbReference type="OrthoDB" id="27911at2759"/>
<evidence type="ECO:0000259" key="13">
    <source>
        <dbReference type="Pfam" id="PF01467"/>
    </source>
</evidence>